<accession>A0A8H7SXP5</accession>
<dbReference type="InterPro" id="IPR036412">
    <property type="entry name" value="HAD-like_sf"/>
</dbReference>
<evidence type="ECO:0000313" key="3">
    <source>
        <dbReference type="EMBL" id="KAG2237469.1"/>
    </source>
</evidence>
<dbReference type="Proteomes" id="UP000613177">
    <property type="component" value="Unassembled WGS sequence"/>
</dbReference>
<dbReference type="InterPro" id="IPR023214">
    <property type="entry name" value="HAD_sf"/>
</dbReference>
<comment type="caution">
    <text evidence="3">The sequence shown here is derived from an EMBL/GenBank/DDBJ whole genome shotgun (WGS) entry which is preliminary data.</text>
</comment>
<dbReference type="SUPFAM" id="SSF56784">
    <property type="entry name" value="HAD-like"/>
    <property type="match status" value="1"/>
</dbReference>
<feature type="transmembrane region" description="Helical" evidence="2">
    <location>
        <begin position="111"/>
        <end position="132"/>
    </location>
</feature>
<keyword evidence="4" id="KW-1185">Reference proteome</keyword>
<dbReference type="PRINTS" id="PR00119">
    <property type="entry name" value="CATATPASE"/>
</dbReference>
<dbReference type="Gene3D" id="3.40.50.1000">
    <property type="entry name" value="HAD superfamily/HAD-like"/>
    <property type="match status" value="1"/>
</dbReference>
<protein>
    <recommendedName>
        <fullName evidence="5">P-type ATPase</fullName>
    </recommendedName>
</protein>
<keyword evidence="2" id="KW-0812">Transmembrane</keyword>
<organism evidence="3 4">
    <name type="scientific">Thamnidium elegans</name>
    <dbReference type="NCBI Taxonomy" id="101142"/>
    <lineage>
        <taxon>Eukaryota</taxon>
        <taxon>Fungi</taxon>
        <taxon>Fungi incertae sedis</taxon>
        <taxon>Mucoromycota</taxon>
        <taxon>Mucoromycotina</taxon>
        <taxon>Mucoromycetes</taxon>
        <taxon>Mucorales</taxon>
        <taxon>Mucorineae</taxon>
        <taxon>Mucoraceae</taxon>
        <taxon>Thamnidium</taxon>
    </lineage>
</organism>
<dbReference type="GO" id="GO:0046872">
    <property type="term" value="F:metal ion binding"/>
    <property type="evidence" value="ECO:0007669"/>
    <property type="project" value="UniProtKB-KW"/>
</dbReference>
<sequence length="195" mass="21100">MVTGDNTLTAKCIAAKIDITEVHAGDSPNLDSGYRMRPTVVTMVGDGINDSSALVAANLGIALCSGTDIAMEAADVVLMRNDLRDMVIALSFVGIPLATGIFLPFDYHLHSMMAGMAMAASSAGVAVSSLMLRWFCRKPRMFQEDEVTYTSTLSYKVSRSMSRLTRKSGGAGLYQSLENQQEYDLESLSPRLTRN</sequence>
<keyword evidence="2" id="KW-1133">Transmembrane helix</keyword>
<name>A0A8H7SXP5_9FUNG</name>
<reference evidence="3" key="1">
    <citation type="submission" date="2021-01" db="EMBL/GenBank/DDBJ databases">
        <title>Metabolic potential, ecology and presence of endohyphal bacteria is reflected in genomic diversity of Mucoromycotina.</title>
        <authorList>
            <person name="Muszewska A."/>
            <person name="Okrasinska A."/>
            <person name="Steczkiewicz K."/>
            <person name="Drgas O."/>
            <person name="Orlowska M."/>
            <person name="Perlinska-Lenart U."/>
            <person name="Aleksandrzak-Piekarczyk T."/>
            <person name="Szatraj K."/>
            <person name="Zielenkiewicz U."/>
            <person name="Pilsyk S."/>
            <person name="Malc E."/>
            <person name="Mieczkowski P."/>
            <person name="Kruszewska J.S."/>
            <person name="Biernat P."/>
            <person name="Pawlowska J."/>
        </authorList>
    </citation>
    <scope>NUCLEOTIDE SEQUENCE</scope>
    <source>
        <strain evidence="3">WA0000018081</strain>
    </source>
</reference>
<evidence type="ECO:0008006" key="5">
    <source>
        <dbReference type="Google" id="ProtNLM"/>
    </source>
</evidence>
<dbReference type="EMBL" id="JAEPRE010000005">
    <property type="protein sequence ID" value="KAG2237469.1"/>
    <property type="molecule type" value="Genomic_DNA"/>
</dbReference>
<gene>
    <name evidence="3" type="ORF">INT48_005502</name>
</gene>
<evidence type="ECO:0000313" key="4">
    <source>
        <dbReference type="Proteomes" id="UP000613177"/>
    </source>
</evidence>
<dbReference type="AlphaFoldDB" id="A0A8H7SXP5"/>
<proteinExistence type="predicted"/>
<feature type="transmembrane region" description="Helical" evidence="2">
    <location>
        <begin position="87"/>
        <end position="105"/>
    </location>
</feature>
<keyword evidence="2" id="KW-0472">Membrane</keyword>
<dbReference type="PANTHER" id="PTHR46594:SF4">
    <property type="entry name" value="P-TYPE CATION-TRANSPORTING ATPASE"/>
    <property type="match status" value="1"/>
</dbReference>
<keyword evidence="1" id="KW-0479">Metal-binding</keyword>
<evidence type="ECO:0000256" key="2">
    <source>
        <dbReference type="SAM" id="Phobius"/>
    </source>
</evidence>
<dbReference type="PANTHER" id="PTHR46594">
    <property type="entry name" value="P-TYPE CATION-TRANSPORTING ATPASE"/>
    <property type="match status" value="1"/>
</dbReference>
<evidence type="ECO:0000256" key="1">
    <source>
        <dbReference type="ARBA" id="ARBA00022723"/>
    </source>
</evidence>